<reference evidence="1" key="1">
    <citation type="submission" date="2018-05" db="EMBL/GenBank/DDBJ databases">
        <authorList>
            <person name="Lanie J.A."/>
            <person name="Ng W.-L."/>
            <person name="Kazmierczak K.M."/>
            <person name="Andrzejewski T.M."/>
            <person name="Davidsen T.M."/>
            <person name="Wayne K.J."/>
            <person name="Tettelin H."/>
            <person name="Glass J.I."/>
            <person name="Rusch D."/>
            <person name="Podicherti R."/>
            <person name="Tsui H.-C.T."/>
            <person name="Winkler M.E."/>
        </authorList>
    </citation>
    <scope>NUCLEOTIDE SEQUENCE</scope>
</reference>
<dbReference type="EMBL" id="UINC01161798">
    <property type="protein sequence ID" value="SVD61193.1"/>
    <property type="molecule type" value="Genomic_DNA"/>
</dbReference>
<evidence type="ECO:0008006" key="2">
    <source>
        <dbReference type="Google" id="ProtNLM"/>
    </source>
</evidence>
<dbReference type="AlphaFoldDB" id="A0A382WR31"/>
<evidence type="ECO:0000313" key="1">
    <source>
        <dbReference type="EMBL" id="SVD61193.1"/>
    </source>
</evidence>
<sequence length="54" mass="5967">MKKIINFILGAVVALNLSASVANAAAKEVRIAFFLEWATPNQEDKVKKAFDRAF</sequence>
<gene>
    <name evidence="1" type="ORF">METZ01_LOCUS414047</name>
</gene>
<protein>
    <recommendedName>
        <fullName evidence="2">Taurine ABC transporter substrate-binding protein</fullName>
    </recommendedName>
</protein>
<proteinExistence type="predicted"/>
<accession>A0A382WR31</accession>
<feature type="non-terminal residue" evidence="1">
    <location>
        <position position="54"/>
    </location>
</feature>
<organism evidence="1">
    <name type="scientific">marine metagenome</name>
    <dbReference type="NCBI Taxonomy" id="408172"/>
    <lineage>
        <taxon>unclassified sequences</taxon>
        <taxon>metagenomes</taxon>
        <taxon>ecological metagenomes</taxon>
    </lineage>
</organism>
<name>A0A382WR31_9ZZZZ</name>